<keyword evidence="11 12" id="KW-0472">Membrane</keyword>
<dbReference type="SUPFAM" id="SSF55874">
    <property type="entry name" value="ATPase domain of HSP90 chaperone/DNA topoisomerase II/histidine kinase"/>
    <property type="match status" value="1"/>
</dbReference>
<dbReference type="InterPro" id="IPR050640">
    <property type="entry name" value="Bact_2-comp_sensor_kinase"/>
</dbReference>
<evidence type="ECO:0000256" key="6">
    <source>
        <dbReference type="ARBA" id="ARBA00022741"/>
    </source>
</evidence>
<comment type="subcellular location">
    <subcellularLocation>
        <location evidence="1">Cell membrane</location>
        <topology evidence="1">Multi-pass membrane protein</topology>
    </subcellularLocation>
</comment>
<evidence type="ECO:0000313" key="15">
    <source>
        <dbReference type="Proteomes" id="UP000239047"/>
    </source>
</evidence>
<evidence type="ECO:0000256" key="4">
    <source>
        <dbReference type="ARBA" id="ARBA00022679"/>
    </source>
</evidence>
<comment type="caution">
    <text evidence="14">The sequence shown here is derived from an EMBL/GenBank/DDBJ whole genome shotgun (WGS) entry which is preliminary data.</text>
</comment>
<dbReference type="InterPro" id="IPR003594">
    <property type="entry name" value="HATPase_dom"/>
</dbReference>
<accession>A0A2S5GC23</accession>
<keyword evidence="7" id="KW-0418">Kinase</keyword>
<dbReference type="InterPro" id="IPR003660">
    <property type="entry name" value="HAMP_dom"/>
</dbReference>
<evidence type="ECO:0000256" key="9">
    <source>
        <dbReference type="ARBA" id="ARBA00022989"/>
    </source>
</evidence>
<proteinExistence type="predicted"/>
<feature type="domain" description="HAMP" evidence="13">
    <location>
        <begin position="323"/>
        <end position="376"/>
    </location>
</feature>
<dbReference type="PANTHER" id="PTHR34220">
    <property type="entry name" value="SENSOR HISTIDINE KINASE YPDA"/>
    <property type="match status" value="1"/>
</dbReference>
<evidence type="ECO:0000256" key="12">
    <source>
        <dbReference type="SAM" id="Phobius"/>
    </source>
</evidence>
<dbReference type="PANTHER" id="PTHR34220:SF11">
    <property type="entry name" value="SENSOR PROTEIN KINASE HPTS"/>
    <property type="match status" value="1"/>
</dbReference>
<dbReference type="GO" id="GO:0005524">
    <property type="term" value="F:ATP binding"/>
    <property type="evidence" value="ECO:0007669"/>
    <property type="project" value="UniProtKB-KW"/>
</dbReference>
<keyword evidence="4" id="KW-0808">Transferase</keyword>
<keyword evidence="3" id="KW-0597">Phosphoprotein</keyword>
<reference evidence="14 15" key="1">
    <citation type="submission" date="2018-02" db="EMBL/GenBank/DDBJ databases">
        <title>Jeotgalibacillus proteolyticum sp. nov. a protease producing bacterium isolated from ocean sediments of Laizhou Bay.</title>
        <authorList>
            <person name="Li Y."/>
        </authorList>
    </citation>
    <scope>NUCLEOTIDE SEQUENCE [LARGE SCALE GENOMIC DNA]</scope>
    <source>
        <strain evidence="14 15">22-7</strain>
    </source>
</reference>
<evidence type="ECO:0000259" key="13">
    <source>
        <dbReference type="PROSITE" id="PS50885"/>
    </source>
</evidence>
<dbReference type="InterPro" id="IPR010559">
    <property type="entry name" value="Sig_transdc_His_kin_internal"/>
</dbReference>
<keyword evidence="6" id="KW-0547">Nucleotide-binding</keyword>
<evidence type="ECO:0000256" key="7">
    <source>
        <dbReference type="ARBA" id="ARBA00022777"/>
    </source>
</evidence>
<keyword evidence="8" id="KW-0067">ATP-binding</keyword>
<evidence type="ECO:0000256" key="2">
    <source>
        <dbReference type="ARBA" id="ARBA00022475"/>
    </source>
</evidence>
<dbReference type="EMBL" id="PREZ01000004">
    <property type="protein sequence ID" value="PPA70465.1"/>
    <property type="molecule type" value="Genomic_DNA"/>
</dbReference>
<feature type="transmembrane region" description="Helical" evidence="12">
    <location>
        <begin position="303"/>
        <end position="322"/>
    </location>
</feature>
<feature type="transmembrane region" description="Helical" evidence="12">
    <location>
        <begin position="21"/>
        <end position="39"/>
    </location>
</feature>
<keyword evidence="15" id="KW-1185">Reference proteome</keyword>
<evidence type="ECO:0000256" key="8">
    <source>
        <dbReference type="ARBA" id="ARBA00022840"/>
    </source>
</evidence>
<sequence length="593" mass="69202">MKLKALRYIKKISRRMFYRVFLTYSLIIFLTMSALFVFLSEYYSDFIVQRELDRHETLINEIKSELQEKHQFVNQGIRQLYLEERLIEDLAFALQHDYQEYIGYRLDKFSSSDSFVPYNFDIYVKNYFSRDPEAIALQIRNENLGTEYVYLYDHSRWNQSNHYKEDHATEFDTYNSAPVETYQPPKDMFIVEEQINDPVSMDRLGKVMVYFSYENINRLLSLRDTPAQGTIFITDEQGNLYYSYGSVSESLIDELNYTVVQKQVKRDDRYYIQSSIDPASQLMVTAVIPEKEIAQLLTYKTTIFSIILVLTVVAIALPYFSLRGYSKRVDEILTKMRDVQNGNLTARIHATKVDDDLTIISHTFNETLDELNNYINKVYFSKLKQTEAELANLQAQINPHFLYNTLEAIRMKSLAEGGRTSAKMIVQLAELFRYSLKSADVVTVEEEMKHALQYIELFKIRFKNQLNSHFEVDEKYYSYYLPPFILQPLIENFLLHGFKRGSEVNQVNVTIYEKENSLKIDIEDNGSGIEGDRLNGIKERLKRGEGSENSIGLGNVNQRIRLKYGEQYGVSITSTPNVKTTVSVMLPLIRGVD</sequence>
<dbReference type="Pfam" id="PF06580">
    <property type="entry name" value="His_kinase"/>
    <property type="match status" value="1"/>
</dbReference>
<dbReference type="AlphaFoldDB" id="A0A2S5GC23"/>
<dbReference type="Pfam" id="PF02518">
    <property type="entry name" value="HATPase_c"/>
    <property type="match status" value="1"/>
</dbReference>
<dbReference type="SMART" id="SM00387">
    <property type="entry name" value="HATPase_c"/>
    <property type="match status" value="1"/>
</dbReference>
<name>A0A2S5GC23_9BACL</name>
<evidence type="ECO:0000256" key="5">
    <source>
        <dbReference type="ARBA" id="ARBA00022692"/>
    </source>
</evidence>
<dbReference type="PROSITE" id="PS50885">
    <property type="entry name" value="HAMP"/>
    <property type="match status" value="1"/>
</dbReference>
<keyword evidence="9 12" id="KW-1133">Transmembrane helix</keyword>
<dbReference type="Gene3D" id="3.30.565.10">
    <property type="entry name" value="Histidine kinase-like ATPase, C-terminal domain"/>
    <property type="match status" value="1"/>
</dbReference>
<dbReference type="Gene3D" id="6.10.340.10">
    <property type="match status" value="1"/>
</dbReference>
<gene>
    <name evidence="14" type="ORF">C4B60_12915</name>
</gene>
<dbReference type="InterPro" id="IPR036890">
    <property type="entry name" value="HATPase_C_sf"/>
</dbReference>
<evidence type="ECO:0000256" key="10">
    <source>
        <dbReference type="ARBA" id="ARBA00023012"/>
    </source>
</evidence>
<keyword evidence="5 12" id="KW-0812">Transmembrane</keyword>
<dbReference type="OrthoDB" id="9776552at2"/>
<evidence type="ECO:0000256" key="11">
    <source>
        <dbReference type="ARBA" id="ARBA00023136"/>
    </source>
</evidence>
<keyword evidence="2" id="KW-1003">Cell membrane</keyword>
<evidence type="ECO:0000313" key="14">
    <source>
        <dbReference type="EMBL" id="PPA70465.1"/>
    </source>
</evidence>
<evidence type="ECO:0000256" key="1">
    <source>
        <dbReference type="ARBA" id="ARBA00004651"/>
    </source>
</evidence>
<evidence type="ECO:0000256" key="3">
    <source>
        <dbReference type="ARBA" id="ARBA00022553"/>
    </source>
</evidence>
<dbReference type="Proteomes" id="UP000239047">
    <property type="component" value="Unassembled WGS sequence"/>
</dbReference>
<protein>
    <recommendedName>
        <fullName evidence="13">HAMP domain-containing protein</fullName>
    </recommendedName>
</protein>
<organism evidence="14 15">
    <name type="scientific">Jeotgalibacillus proteolyticus</name>
    <dbReference type="NCBI Taxonomy" id="2082395"/>
    <lineage>
        <taxon>Bacteria</taxon>
        <taxon>Bacillati</taxon>
        <taxon>Bacillota</taxon>
        <taxon>Bacilli</taxon>
        <taxon>Bacillales</taxon>
        <taxon>Caryophanaceae</taxon>
        <taxon>Jeotgalibacillus</taxon>
    </lineage>
</organism>
<dbReference type="GO" id="GO:0000155">
    <property type="term" value="F:phosphorelay sensor kinase activity"/>
    <property type="evidence" value="ECO:0007669"/>
    <property type="project" value="InterPro"/>
</dbReference>
<dbReference type="SMART" id="SM00304">
    <property type="entry name" value="HAMP"/>
    <property type="match status" value="1"/>
</dbReference>
<dbReference type="GO" id="GO:0005886">
    <property type="term" value="C:plasma membrane"/>
    <property type="evidence" value="ECO:0007669"/>
    <property type="project" value="UniProtKB-SubCell"/>
</dbReference>
<keyword evidence="10" id="KW-0902">Two-component regulatory system</keyword>